<proteinExistence type="predicted"/>
<evidence type="ECO:0000313" key="5">
    <source>
        <dbReference type="EMBL" id="KAG6644284.1"/>
    </source>
</evidence>
<dbReference type="OrthoDB" id="2506822at2759"/>
<dbReference type="Proteomes" id="UP000811609">
    <property type="component" value="Chromosome 10"/>
</dbReference>
<feature type="region of interest" description="Disordered" evidence="2">
    <location>
        <begin position="13"/>
        <end position="52"/>
    </location>
</feature>
<gene>
    <name evidence="7" type="ORF">CIPAW_03G043000</name>
    <name evidence="6" type="ORF">CIPAW_07G052000</name>
    <name evidence="5" type="ORF">CIPAW_08G044500</name>
    <name evidence="4" type="ORF">CIPAW_10G012800</name>
</gene>
<dbReference type="PANTHER" id="PTHR45125:SF3">
    <property type="entry name" value="NO-APICAL-MERISTEM-ASSOCIATED CARBOXY-TERMINAL DOMAIN PROTEIN"/>
    <property type="match status" value="1"/>
</dbReference>
<evidence type="ECO:0000313" key="8">
    <source>
        <dbReference type="Proteomes" id="UP000811609"/>
    </source>
</evidence>
<dbReference type="InterPro" id="IPR029466">
    <property type="entry name" value="NAM-associated_C"/>
</dbReference>
<dbReference type="EMBL" id="CM031815">
    <property type="protein sequence ID" value="KAG6647058.1"/>
    <property type="molecule type" value="Genomic_DNA"/>
</dbReference>
<name>A0A8T1R030_CARIL</name>
<keyword evidence="1" id="KW-0175">Coiled coil</keyword>
<evidence type="ECO:0000313" key="4">
    <source>
        <dbReference type="EMBL" id="KAG6638109.1"/>
    </source>
</evidence>
<feature type="coiled-coil region" evidence="1">
    <location>
        <begin position="269"/>
        <end position="335"/>
    </location>
</feature>
<keyword evidence="8" id="KW-1185">Reference proteome</keyword>
<dbReference type="EMBL" id="CM031816">
    <property type="protein sequence ID" value="KAG6644284.1"/>
    <property type="molecule type" value="Genomic_DNA"/>
</dbReference>
<reference evidence="7" key="1">
    <citation type="submission" date="2020-12" db="EMBL/GenBank/DDBJ databases">
        <title>WGS assembly of Carya illinoinensis cv. Pawnee.</title>
        <authorList>
            <person name="Platts A."/>
            <person name="Shu S."/>
            <person name="Wright S."/>
            <person name="Barry K."/>
            <person name="Edger P."/>
            <person name="Pires J.C."/>
            <person name="Schmutz J."/>
        </authorList>
    </citation>
    <scope>NUCLEOTIDE SEQUENCE</scope>
    <source>
        <tissue evidence="7">Leaf</tissue>
    </source>
</reference>
<organism evidence="7 8">
    <name type="scientific">Carya illinoinensis</name>
    <name type="common">Pecan</name>
    <dbReference type="NCBI Taxonomy" id="32201"/>
    <lineage>
        <taxon>Eukaryota</taxon>
        <taxon>Viridiplantae</taxon>
        <taxon>Streptophyta</taxon>
        <taxon>Embryophyta</taxon>
        <taxon>Tracheophyta</taxon>
        <taxon>Spermatophyta</taxon>
        <taxon>Magnoliopsida</taxon>
        <taxon>eudicotyledons</taxon>
        <taxon>Gunneridae</taxon>
        <taxon>Pentapetalae</taxon>
        <taxon>rosids</taxon>
        <taxon>fabids</taxon>
        <taxon>Fagales</taxon>
        <taxon>Juglandaceae</taxon>
        <taxon>Carya</taxon>
    </lineage>
</organism>
<evidence type="ECO:0000256" key="2">
    <source>
        <dbReference type="SAM" id="MobiDB-lite"/>
    </source>
</evidence>
<feature type="compositionally biased region" description="Polar residues" evidence="2">
    <location>
        <begin position="13"/>
        <end position="34"/>
    </location>
</feature>
<dbReference type="PANTHER" id="PTHR45125">
    <property type="entry name" value="F21J9.4-RELATED"/>
    <property type="match status" value="1"/>
</dbReference>
<dbReference type="Proteomes" id="UP000811609">
    <property type="component" value="Chromosome 8"/>
</dbReference>
<dbReference type="EMBL" id="CM031811">
    <property type="protein sequence ID" value="KAG6659542.1"/>
    <property type="molecule type" value="Genomic_DNA"/>
</dbReference>
<evidence type="ECO:0000259" key="3">
    <source>
        <dbReference type="Pfam" id="PF14303"/>
    </source>
</evidence>
<dbReference type="EMBL" id="CM031818">
    <property type="protein sequence ID" value="KAG6638109.1"/>
    <property type="molecule type" value="Genomic_DNA"/>
</dbReference>
<feature type="domain" description="No apical meristem-associated C-terminal" evidence="3">
    <location>
        <begin position="161"/>
        <end position="296"/>
    </location>
</feature>
<evidence type="ECO:0000313" key="6">
    <source>
        <dbReference type="EMBL" id="KAG6647058.1"/>
    </source>
</evidence>
<dbReference type="AlphaFoldDB" id="A0A8T1R030"/>
<comment type="caution">
    <text evidence="7">The sequence shown here is derived from an EMBL/GenBank/DDBJ whole genome shotgun (WGS) entry which is preliminary data.</text>
</comment>
<protein>
    <recommendedName>
        <fullName evidence="3">No apical meristem-associated C-terminal domain-containing protein</fullName>
    </recommendedName>
</protein>
<accession>A0A8T1R030</accession>
<sequence>MDSQDHGHMYFTNLLSQDPQLDPTSGGQSGSSPMTLGDSPPLPPNEPIGIRKSVRGANFTPEEDKLLVSAWLNCSLDAVQGTDQKHSQLWEKIFEYFQQYKETTNERTIKSLIHRWSVIQKATNKFCAKLAQIEGLNQSGMTDQDKFDKAKIMYQSLEKCTFQFEHCWHLLKDQPKWIWRATKEDPKRRKTMSPSPTPTPTRCSAATEDSVFDLETETVIENEVIELDRPMGRKAEKGKRKAQGRQAEENFQLRKMKYTMLEESRAQEKEFYRLKAEKMEYDKEKEEKKLRLEDERLRLEAEKIKIEAAKEQSKIRQEDERLRLEAEKVELAKKESDQRIMMMDVSVMPEMQRLYFEQLQREIIMRRSHAQGPD</sequence>
<dbReference type="Proteomes" id="UP000811609">
    <property type="component" value="Chromosome 7"/>
</dbReference>
<feature type="region of interest" description="Disordered" evidence="2">
    <location>
        <begin position="184"/>
        <end position="204"/>
    </location>
</feature>
<dbReference type="Proteomes" id="UP000811609">
    <property type="component" value="Chromosome 3"/>
</dbReference>
<dbReference type="Pfam" id="PF14303">
    <property type="entry name" value="NAM-associated"/>
    <property type="match status" value="1"/>
</dbReference>
<evidence type="ECO:0000256" key="1">
    <source>
        <dbReference type="SAM" id="Coils"/>
    </source>
</evidence>
<evidence type="ECO:0000313" key="7">
    <source>
        <dbReference type="EMBL" id="KAG6659542.1"/>
    </source>
</evidence>